<name>A0A8B8IGU3_VANTA</name>
<evidence type="ECO:0000313" key="3">
    <source>
        <dbReference type="Proteomes" id="UP001652626"/>
    </source>
</evidence>
<dbReference type="GO" id="GO:0007349">
    <property type="term" value="P:cellularization"/>
    <property type="evidence" value="ECO:0007669"/>
    <property type="project" value="InterPro"/>
</dbReference>
<dbReference type="GO" id="GO:0008013">
    <property type="term" value="F:beta-catenin binding"/>
    <property type="evidence" value="ECO:0007669"/>
    <property type="project" value="TreeGrafter"/>
</dbReference>
<comment type="subcellular location">
    <subcellularLocation>
        <location evidence="1">Cytoplasm</location>
    </subcellularLocation>
</comment>
<dbReference type="GeneID" id="113400247"/>
<dbReference type="Gene3D" id="1.20.120.230">
    <property type="entry name" value="Alpha-catenin/vinculin-like"/>
    <property type="match status" value="1"/>
</dbReference>
<dbReference type="Pfam" id="PF05482">
    <property type="entry name" value="Serendipity_A"/>
    <property type="match status" value="1"/>
</dbReference>
<accession>A0A8B8IGU3</accession>
<dbReference type="InterPro" id="IPR008837">
    <property type="entry name" value="Serendipity_A"/>
</dbReference>
<dbReference type="GO" id="GO:0005912">
    <property type="term" value="C:adherens junction"/>
    <property type="evidence" value="ECO:0007669"/>
    <property type="project" value="TreeGrafter"/>
</dbReference>
<dbReference type="GO" id="GO:0051015">
    <property type="term" value="F:actin filament binding"/>
    <property type="evidence" value="ECO:0007669"/>
    <property type="project" value="TreeGrafter"/>
</dbReference>
<keyword evidence="2" id="KW-0963">Cytoplasm</keyword>
<dbReference type="GO" id="GO:0098609">
    <property type="term" value="P:cell-cell adhesion"/>
    <property type="evidence" value="ECO:0007669"/>
    <property type="project" value="TreeGrafter"/>
</dbReference>
<dbReference type="PANTHER" id="PTHR18914">
    <property type="entry name" value="ALPHA CATENIN"/>
    <property type="match status" value="1"/>
</dbReference>
<dbReference type="GO" id="GO:0016477">
    <property type="term" value="P:cell migration"/>
    <property type="evidence" value="ECO:0007669"/>
    <property type="project" value="TreeGrafter"/>
</dbReference>
<gene>
    <name evidence="4" type="primary">LOC113400247</name>
</gene>
<dbReference type="OMA" id="FTCFLDF"/>
<keyword evidence="3" id="KW-1185">Reference proteome</keyword>
<dbReference type="AlphaFoldDB" id="A0A8B8IGU3"/>
<dbReference type="Proteomes" id="UP001652626">
    <property type="component" value="Chromosome 17"/>
</dbReference>
<dbReference type="OrthoDB" id="6342160at2759"/>
<proteinExistence type="predicted"/>
<evidence type="ECO:0000313" key="4">
    <source>
        <dbReference type="RefSeq" id="XP_026495537.2"/>
    </source>
</evidence>
<sequence>METNYPTEISLNFAEFPKDSRNSIKFIVDILFSNIYPLLQRISDNLHNNVKEGFTDENYVAIRNIYTLCSDQIRKCYLSMLEIIKSEYNNGVYLQESRRCICERLSWCYQKLLSIEQLLEETLVDEVDSFNNSILIPTMYFVNWIDQTFEVLNKLSGVIYRDSFKKNEELHTGWKRELLECIQGLHTSIDELLLSSMTLSKYCLSDDQHIVKARCQVVLRETKSLLSELIDGNLEEVQPTIFNLKLPIMPSNVNLLIDVLKDVLYALETNTNTALLALVVHCFSQSMTQADMLRCHFEKSPRGECSCQGDGEDVDENCSFIKEFDLHNERLLQIGSFAMSCSSDQKRVLCLRSGLASLEALDPHLVPAIMLSPCSHHSSILVDIWNQEVMQIRDSVFLIVDPAAFADKARQMMHQKLLEITKGGSNNNSKTCAVINIGSIVYEFFNVYEKFEPDALTCQEQLSSLLMDLNKVQKECKVVSNLLSSADDHLYDIKAIPKNNAISVDQLIKRLKLLYTLVKRITNLLNPKENDEEFYEEPLENKNVTQTINFINGNTYVNSPKKQTNITRSMFARSNIRSSTGKFPLAVLTKHLKSRNSKDLSFSIQFDELCNLSEIKMKNREMSILYSPFKPRASLRKAVLSKLCAVPFDKEIILEGKVKLDPSFMSDKDSFMDDNTSLQITDVLNQINDLTNMSTNRRRPFNSTVLLEKPLRNSNETRDNVLKLAVNNESTFKRIWNISINNSASKQDESACTSNLTQPSDVNTLERLNDLDLVESKLSGLKFGHFETSL</sequence>
<organism evidence="3 4">
    <name type="scientific">Vanessa tameamea</name>
    <name type="common">Kamehameha butterfly</name>
    <dbReference type="NCBI Taxonomy" id="334116"/>
    <lineage>
        <taxon>Eukaryota</taxon>
        <taxon>Metazoa</taxon>
        <taxon>Ecdysozoa</taxon>
        <taxon>Arthropoda</taxon>
        <taxon>Hexapoda</taxon>
        <taxon>Insecta</taxon>
        <taxon>Pterygota</taxon>
        <taxon>Neoptera</taxon>
        <taxon>Endopterygota</taxon>
        <taxon>Lepidoptera</taxon>
        <taxon>Glossata</taxon>
        <taxon>Ditrysia</taxon>
        <taxon>Papilionoidea</taxon>
        <taxon>Nymphalidae</taxon>
        <taxon>Nymphalinae</taxon>
        <taxon>Vanessa</taxon>
    </lineage>
</organism>
<dbReference type="PANTHER" id="PTHR18914:SF33">
    <property type="entry name" value="RE47911P-RELATED"/>
    <property type="match status" value="1"/>
</dbReference>
<evidence type="ECO:0000256" key="1">
    <source>
        <dbReference type="ARBA" id="ARBA00004496"/>
    </source>
</evidence>
<dbReference type="GO" id="GO:0016342">
    <property type="term" value="C:catenin complex"/>
    <property type="evidence" value="ECO:0007669"/>
    <property type="project" value="TreeGrafter"/>
</dbReference>
<dbReference type="RefSeq" id="XP_026495537.2">
    <property type="nucleotide sequence ID" value="XM_026639752.2"/>
</dbReference>
<evidence type="ECO:0000256" key="2">
    <source>
        <dbReference type="ARBA" id="ARBA00022490"/>
    </source>
</evidence>
<reference evidence="4" key="1">
    <citation type="submission" date="2025-08" db="UniProtKB">
        <authorList>
            <consortium name="RefSeq"/>
        </authorList>
    </citation>
    <scope>IDENTIFICATION</scope>
    <source>
        <tissue evidence="4">Whole body</tissue>
    </source>
</reference>
<dbReference type="GO" id="GO:0005737">
    <property type="term" value="C:cytoplasm"/>
    <property type="evidence" value="ECO:0007669"/>
    <property type="project" value="UniProtKB-SubCell"/>
</dbReference>
<protein>
    <submittedName>
        <fullName evidence="4">Serendipity locus protein alpha</fullName>
    </submittedName>
</protein>